<evidence type="ECO:0000256" key="1">
    <source>
        <dbReference type="SAM" id="MobiDB-lite"/>
    </source>
</evidence>
<dbReference type="InterPro" id="IPR014752">
    <property type="entry name" value="Arrestin-like_C"/>
</dbReference>
<protein>
    <recommendedName>
        <fullName evidence="4">Arrestin-like N-terminal domain-containing protein</fullName>
    </recommendedName>
</protein>
<dbReference type="Proteomes" id="UP000813824">
    <property type="component" value="Unassembled WGS sequence"/>
</dbReference>
<proteinExistence type="predicted"/>
<feature type="compositionally biased region" description="Pro residues" evidence="1">
    <location>
        <begin position="342"/>
        <end position="352"/>
    </location>
</feature>
<dbReference type="OrthoDB" id="2333384at2759"/>
<sequence length="375" mass="41783">MSLELKLPSGVCVGGQILCGEAELHFPQIIEDQLEEVHVKLRGSVYTRVSRQLGNQHVVQRQNIPIVAENISLWTRSSNYMPPADSNVLSIPFEFKLPLDTPPSCQYDAITRHGRIGYFVELVGDLQGEQIALGLRSPEMPFPWFVAVAEKKIRRGFFGDFASTRMELSIPETQAYPLFTPIPYTLRVIAITKPMKKDEVEKNPTKPLFPTPPTRPTEVQFRLYRQLWLKAHAFTAKGNEKVSSLGGLETVTSAVASGLPVNVDVREKEWIPAENDKNMGTWLQETTFRSAFVLTCAPTFQRSTIHLSYTISLKVEFPGIGNNLEASFPILVCSGLSAAPPYTPGPDQPPPIALDLPPSYWGSADTWDEDEKTSL</sequence>
<dbReference type="Gene3D" id="2.60.40.640">
    <property type="match status" value="1"/>
</dbReference>
<organism evidence="2 3">
    <name type="scientific">Cristinia sonorae</name>
    <dbReference type="NCBI Taxonomy" id="1940300"/>
    <lineage>
        <taxon>Eukaryota</taxon>
        <taxon>Fungi</taxon>
        <taxon>Dikarya</taxon>
        <taxon>Basidiomycota</taxon>
        <taxon>Agaricomycotina</taxon>
        <taxon>Agaricomycetes</taxon>
        <taxon>Agaricomycetidae</taxon>
        <taxon>Agaricales</taxon>
        <taxon>Pleurotineae</taxon>
        <taxon>Stephanosporaceae</taxon>
        <taxon>Cristinia</taxon>
    </lineage>
</organism>
<feature type="region of interest" description="Disordered" evidence="1">
    <location>
        <begin position="342"/>
        <end position="375"/>
    </location>
</feature>
<dbReference type="AlphaFoldDB" id="A0A8K0V0I0"/>
<feature type="compositionally biased region" description="Acidic residues" evidence="1">
    <location>
        <begin position="366"/>
        <end position="375"/>
    </location>
</feature>
<gene>
    <name evidence="2" type="ORF">BXZ70DRAFT_1003376</name>
</gene>
<dbReference type="EMBL" id="JAEVFJ010000001">
    <property type="protein sequence ID" value="KAH8107956.1"/>
    <property type="molecule type" value="Genomic_DNA"/>
</dbReference>
<evidence type="ECO:0000313" key="3">
    <source>
        <dbReference type="Proteomes" id="UP000813824"/>
    </source>
</evidence>
<accession>A0A8K0V0I0</accession>
<evidence type="ECO:0008006" key="4">
    <source>
        <dbReference type="Google" id="ProtNLM"/>
    </source>
</evidence>
<name>A0A8K0V0I0_9AGAR</name>
<comment type="caution">
    <text evidence="2">The sequence shown here is derived from an EMBL/GenBank/DDBJ whole genome shotgun (WGS) entry which is preliminary data.</text>
</comment>
<keyword evidence="3" id="KW-1185">Reference proteome</keyword>
<reference evidence="2" key="1">
    <citation type="journal article" date="2021" name="New Phytol.">
        <title>Evolutionary innovations through gain and loss of genes in the ectomycorrhizal Boletales.</title>
        <authorList>
            <person name="Wu G."/>
            <person name="Miyauchi S."/>
            <person name="Morin E."/>
            <person name="Kuo A."/>
            <person name="Drula E."/>
            <person name="Varga T."/>
            <person name="Kohler A."/>
            <person name="Feng B."/>
            <person name="Cao Y."/>
            <person name="Lipzen A."/>
            <person name="Daum C."/>
            <person name="Hundley H."/>
            <person name="Pangilinan J."/>
            <person name="Johnson J."/>
            <person name="Barry K."/>
            <person name="LaButti K."/>
            <person name="Ng V."/>
            <person name="Ahrendt S."/>
            <person name="Min B."/>
            <person name="Choi I.G."/>
            <person name="Park H."/>
            <person name="Plett J.M."/>
            <person name="Magnuson J."/>
            <person name="Spatafora J.W."/>
            <person name="Nagy L.G."/>
            <person name="Henrissat B."/>
            <person name="Grigoriev I.V."/>
            <person name="Yang Z.L."/>
            <person name="Xu J."/>
            <person name="Martin F.M."/>
        </authorList>
    </citation>
    <scope>NUCLEOTIDE SEQUENCE</scope>
    <source>
        <strain evidence="2">KKN 215</strain>
    </source>
</reference>
<evidence type="ECO:0000313" key="2">
    <source>
        <dbReference type="EMBL" id="KAH8107956.1"/>
    </source>
</evidence>